<dbReference type="Proteomes" id="UP000541558">
    <property type="component" value="Unassembled WGS sequence"/>
</dbReference>
<protein>
    <submittedName>
        <fullName evidence="1">Uncharacterized protein</fullName>
    </submittedName>
</protein>
<name>A0A8H5BBU3_9AGAR</name>
<evidence type="ECO:0000313" key="1">
    <source>
        <dbReference type="EMBL" id="KAF5320342.1"/>
    </source>
</evidence>
<sequence length="174" mass="18636">MPPRPAPIRLGFLSTCPPIPSLHSFTLLPHVLLRSANALLPHAQIPPTSEKAHELRQVSPAESHLPSSMLKEMWEPACDFAGVSLQGGGGRGRGGCWVESGATGRLGMAVVVIRGLGINGDDDRGAFEVFVPREFAGVPTSANLVPRLPRLGGEWRIWRVLLEVAGEEQNVLVA</sequence>
<accession>A0A8H5BBU3</accession>
<reference evidence="1 2" key="1">
    <citation type="journal article" date="2020" name="ISME J.">
        <title>Uncovering the hidden diversity of litter-decomposition mechanisms in mushroom-forming fungi.</title>
        <authorList>
            <person name="Floudas D."/>
            <person name="Bentzer J."/>
            <person name="Ahren D."/>
            <person name="Johansson T."/>
            <person name="Persson P."/>
            <person name="Tunlid A."/>
        </authorList>
    </citation>
    <scope>NUCLEOTIDE SEQUENCE [LARGE SCALE GENOMIC DNA]</scope>
    <source>
        <strain evidence="1 2">CBS 175.51</strain>
    </source>
</reference>
<dbReference type="AlphaFoldDB" id="A0A8H5BBU3"/>
<comment type="caution">
    <text evidence="1">The sequence shown here is derived from an EMBL/GenBank/DDBJ whole genome shotgun (WGS) entry which is preliminary data.</text>
</comment>
<evidence type="ECO:0000313" key="2">
    <source>
        <dbReference type="Proteomes" id="UP000541558"/>
    </source>
</evidence>
<dbReference type="EMBL" id="JAACJK010000170">
    <property type="protein sequence ID" value="KAF5320342.1"/>
    <property type="molecule type" value="Genomic_DNA"/>
</dbReference>
<gene>
    <name evidence="1" type="ORF">D9611_011260</name>
</gene>
<proteinExistence type="predicted"/>
<keyword evidence="2" id="KW-1185">Reference proteome</keyword>
<organism evidence="1 2">
    <name type="scientific">Ephemerocybe angulata</name>
    <dbReference type="NCBI Taxonomy" id="980116"/>
    <lineage>
        <taxon>Eukaryota</taxon>
        <taxon>Fungi</taxon>
        <taxon>Dikarya</taxon>
        <taxon>Basidiomycota</taxon>
        <taxon>Agaricomycotina</taxon>
        <taxon>Agaricomycetes</taxon>
        <taxon>Agaricomycetidae</taxon>
        <taxon>Agaricales</taxon>
        <taxon>Agaricineae</taxon>
        <taxon>Psathyrellaceae</taxon>
        <taxon>Ephemerocybe</taxon>
    </lineage>
</organism>